<dbReference type="Pfam" id="PF13385">
    <property type="entry name" value="Laminin_G_3"/>
    <property type="match status" value="1"/>
</dbReference>
<evidence type="ECO:0000313" key="6">
    <source>
        <dbReference type="Proteomes" id="UP000324575"/>
    </source>
</evidence>
<feature type="domain" description="Atrophied bacterial Ig" evidence="4">
    <location>
        <begin position="347"/>
        <end position="429"/>
    </location>
</feature>
<dbReference type="Proteomes" id="UP000324575">
    <property type="component" value="Unassembled WGS sequence"/>
</dbReference>
<dbReference type="Pfam" id="PF18962">
    <property type="entry name" value="Por_Secre_tail"/>
    <property type="match status" value="1"/>
</dbReference>
<feature type="domain" description="Secretion system C-terminal sorting" evidence="3">
    <location>
        <begin position="745"/>
        <end position="822"/>
    </location>
</feature>
<dbReference type="InterPro" id="IPR046780">
    <property type="entry name" value="aBig_2"/>
</dbReference>
<accession>A0A5M8P3B8</accession>
<keyword evidence="1" id="KW-0378">Hydrolase</keyword>
<dbReference type="InterPro" id="IPR026444">
    <property type="entry name" value="Secre_tail"/>
</dbReference>
<evidence type="ECO:0000259" key="4">
    <source>
        <dbReference type="Pfam" id="PF20578"/>
    </source>
</evidence>
<feature type="domain" description="Atrophied bacterial Ig" evidence="4">
    <location>
        <begin position="263"/>
        <end position="337"/>
    </location>
</feature>
<sequence>MKNILFKTIFLILFAGTYLQQIHADNTLLLHYTFEPSANGQVNDVSGNGHNGVLLNGAKLRSIGEFAVADLGNDNGYINMGTATGAMINTLDDFSVAVNIFIDPSTNITGNGNFVWVFSTGEACSQTAGKYIAYRVNAQRYAQSTGGYANEKVGIQKGTAATKGSWQHVVYTQSGTIGTIYVNGTVLATETASNKPKDIGAATTYNWLGRPHFSGDAYLKNTLLSDFRVYNKALSTTEIAALCANQNALNGAFNQQEVIDAKNALEVENPVGNNLNLPTTTGNNIAVAWASDKPEIISAQGIVNRPANGQPAATVTLTATLTKDGYSETKTFTLTVIPLYSDEESVNKDLAALMIDNEHCLYQDIDLPEAGAEGSSIAWVSDKPEYLSNEGKLVALPEKGLGNQTVTFIATLTKGEVSVTRSFEICVAEDEGYEAYLFAYFTGNAQAQEQIRFALSMDGYNYTPLNNGNPIVSSDTIAIKKAVRDPHILRGIDGNTFYMVVTDMKSSEGWSSNDGLVLMKSIDMVNWTHTAIDFPDTWSSRFNRTSLTQVWAPQTIYDPDAGKYMVYYSIGESGQHYKIYYSYANEDFTTLTLPQVLYDHGSNTIDSDIVYMDDLYHLFFKTEGNGNGIQKATASQLTGTWTPNNTYLQQTTVAVEGSGVFKLINSDEWILMYDCYTSGYYQFCKSNDLDNFTWVCNTTTSGSFSPRHGTVIPITQEEMTRLKNKWSPTSLINRPLEKSSKTLTIYPNPVSVSGTLTIKLPEINNEAISFAVYSAQGSLMYRENKNKPATDETITLPACMRTGIYFLKTQYGNTIYHNKVLVN</sequence>
<evidence type="ECO:0000259" key="3">
    <source>
        <dbReference type="Pfam" id="PF18962"/>
    </source>
</evidence>
<gene>
    <name evidence="5" type="ORF">EZS26_000920</name>
</gene>
<dbReference type="Gene3D" id="2.115.10.20">
    <property type="entry name" value="Glycosyl hydrolase domain, family 43"/>
    <property type="match status" value="1"/>
</dbReference>
<dbReference type="Pfam" id="PF20578">
    <property type="entry name" value="aBig_2"/>
    <property type="match status" value="2"/>
</dbReference>
<dbReference type="NCBIfam" id="TIGR04183">
    <property type="entry name" value="Por_Secre_tail"/>
    <property type="match status" value="1"/>
</dbReference>
<protein>
    <submittedName>
        <fullName evidence="5">Uncharacterized protein</fullName>
    </submittedName>
</protein>
<evidence type="ECO:0000313" key="5">
    <source>
        <dbReference type="EMBL" id="KAA6302750.1"/>
    </source>
</evidence>
<comment type="caution">
    <text evidence="5">The sequence shown here is derived from an EMBL/GenBank/DDBJ whole genome shotgun (WGS) entry which is preliminary data.</text>
</comment>
<name>A0A5M8P3B8_9BACT</name>
<dbReference type="SUPFAM" id="SSF75005">
    <property type="entry name" value="Arabinanase/levansucrase/invertase"/>
    <property type="match status" value="1"/>
</dbReference>
<proteinExistence type="predicted"/>
<dbReference type="Gene3D" id="2.60.120.200">
    <property type="match status" value="1"/>
</dbReference>
<organism evidence="5 6">
    <name type="scientific">Candidatus Ordinivivax streblomastigis</name>
    <dbReference type="NCBI Taxonomy" id="2540710"/>
    <lineage>
        <taxon>Bacteria</taxon>
        <taxon>Pseudomonadati</taxon>
        <taxon>Bacteroidota</taxon>
        <taxon>Bacteroidia</taxon>
        <taxon>Bacteroidales</taxon>
        <taxon>Candidatus Ordinivivax</taxon>
    </lineage>
</organism>
<evidence type="ECO:0000256" key="2">
    <source>
        <dbReference type="ARBA" id="ARBA00023295"/>
    </source>
</evidence>
<keyword evidence="2" id="KW-0326">Glycosidase</keyword>
<dbReference type="InterPro" id="IPR013320">
    <property type="entry name" value="ConA-like_dom_sf"/>
</dbReference>
<reference evidence="5 6" key="1">
    <citation type="submission" date="2019-03" db="EMBL/GenBank/DDBJ databases">
        <title>Single cell metagenomics reveals metabolic interactions within the superorganism composed of flagellate Streblomastix strix and complex community of Bacteroidetes bacteria on its surface.</title>
        <authorList>
            <person name="Treitli S.C."/>
            <person name="Kolisko M."/>
            <person name="Husnik F."/>
            <person name="Keeling P."/>
            <person name="Hampl V."/>
        </authorList>
    </citation>
    <scope>NUCLEOTIDE SEQUENCE [LARGE SCALE GENOMIC DNA]</scope>
    <source>
        <strain evidence="5">St1</strain>
    </source>
</reference>
<dbReference type="InterPro" id="IPR023296">
    <property type="entry name" value="Glyco_hydro_beta-prop_sf"/>
</dbReference>
<dbReference type="SUPFAM" id="SSF49899">
    <property type="entry name" value="Concanavalin A-like lectins/glucanases"/>
    <property type="match status" value="1"/>
</dbReference>
<evidence type="ECO:0000256" key="1">
    <source>
        <dbReference type="ARBA" id="ARBA00022801"/>
    </source>
</evidence>
<dbReference type="AlphaFoldDB" id="A0A5M8P3B8"/>
<dbReference type="GO" id="GO:0005975">
    <property type="term" value="P:carbohydrate metabolic process"/>
    <property type="evidence" value="ECO:0007669"/>
    <property type="project" value="UniProtKB-ARBA"/>
</dbReference>
<dbReference type="GO" id="GO:0004553">
    <property type="term" value="F:hydrolase activity, hydrolyzing O-glycosyl compounds"/>
    <property type="evidence" value="ECO:0007669"/>
    <property type="project" value="UniProtKB-ARBA"/>
</dbReference>
<dbReference type="CDD" id="cd08983">
    <property type="entry name" value="GH43_Bt3655-like"/>
    <property type="match status" value="1"/>
</dbReference>
<dbReference type="EMBL" id="SNRX01000005">
    <property type="protein sequence ID" value="KAA6302750.1"/>
    <property type="molecule type" value="Genomic_DNA"/>
</dbReference>